<dbReference type="EMBL" id="CAMGYJ010000011">
    <property type="protein sequence ID" value="CAI0627351.1"/>
    <property type="molecule type" value="Genomic_DNA"/>
</dbReference>
<keyword evidence="2" id="KW-0805">Transcription regulation</keyword>
<comment type="caution">
    <text evidence="9">The sequence shown here is derived from an EMBL/GenBank/DDBJ whole genome shotgun (WGS) entry which is preliminary data.</text>
</comment>
<feature type="coiled-coil region" evidence="6">
    <location>
        <begin position="149"/>
        <end position="176"/>
    </location>
</feature>
<keyword evidence="3" id="KW-0238">DNA-binding</keyword>
<dbReference type="PROSITE" id="PS50066">
    <property type="entry name" value="MADS_BOX_2"/>
    <property type="match status" value="1"/>
</dbReference>
<evidence type="ECO:0000259" key="8">
    <source>
        <dbReference type="PROSITE" id="PS50066"/>
    </source>
</evidence>
<dbReference type="GO" id="GO:0005634">
    <property type="term" value="C:nucleus"/>
    <property type="evidence" value="ECO:0007669"/>
    <property type="project" value="UniProtKB-SubCell"/>
</dbReference>
<dbReference type="GO" id="GO:0000977">
    <property type="term" value="F:RNA polymerase II transcription regulatory region sequence-specific DNA binding"/>
    <property type="evidence" value="ECO:0007669"/>
    <property type="project" value="InterPro"/>
</dbReference>
<keyword evidence="5" id="KW-0539">Nucleus</keyword>
<evidence type="ECO:0000256" key="1">
    <source>
        <dbReference type="ARBA" id="ARBA00004123"/>
    </source>
</evidence>
<feature type="region of interest" description="Disordered" evidence="7">
    <location>
        <begin position="177"/>
        <end position="200"/>
    </location>
</feature>
<organism evidence="9 10">
    <name type="scientific">Linum tenue</name>
    <dbReference type="NCBI Taxonomy" id="586396"/>
    <lineage>
        <taxon>Eukaryota</taxon>
        <taxon>Viridiplantae</taxon>
        <taxon>Streptophyta</taxon>
        <taxon>Embryophyta</taxon>
        <taxon>Tracheophyta</taxon>
        <taxon>Spermatophyta</taxon>
        <taxon>Magnoliopsida</taxon>
        <taxon>eudicotyledons</taxon>
        <taxon>Gunneridae</taxon>
        <taxon>Pentapetalae</taxon>
        <taxon>rosids</taxon>
        <taxon>fabids</taxon>
        <taxon>Malpighiales</taxon>
        <taxon>Linaceae</taxon>
        <taxon>Linum</taxon>
    </lineage>
</organism>
<dbReference type="InterPro" id="IPR002100">
    <property type="entry name" value="TF_MADSbox"/>
</dbReference>
<dbReference type="Gene3D" id="3.40.1810.10">
    <property type="entry name" value="Transcription factor, MADS-box"/>
    <property type="match status" value="1"/>
</dbReference>
<name>A0AAV0S2G4_9ROSI</name>
<dbReference type="InterPro" id="IPR036879">
    <property type="entry name" value="TF_MADSbox_sf"/>
</dbReference>
<dbReference type="SMART" id="SM00432">
    <property type="entry name" value="MADS"/>
    <property type="match status" value="1"/>
</dbReference>
<evidence type="ECO:0000313" key="9">
    <source>
        <dbReference type="EMBL" id="CAI0627351.1"/>
    </source>
</evidence>
<evidence type="ECO:0000256" key="7">
    <source>
        <dbReference type="SAM" id="MobiDB-lite"/>
    </source>
</evidence>
<dbReference type="PANTHER" id="PTHR48019">
    <property type="entry name" value="SERUM RESPONSE FACTOR HOMOLOG"/>
    <property type="match status" value="1"/>
</dbReference>
<keyword evidence="4" id="KW-0804">Transcription</keyword>
<sequence>MGRKKVEIKRISDKSSRQVTFSKRRSGLIKKAREISVLCDVQVALLVFSARGRLYDFSAGAGSLTEILKRYRSHTEAEASKAVNDAESTNDEVAAICPTVLLQIVQRFVVENPADVQLTLDDFVLLEEQLDLALKLIRARKMELMLQPLKTLQEEETKLKEENEVLKQQIAAAMEEDAGDETNAAMGTIGGSENDPVRPETLQLLL</sequence>
<evidence type="ECO:0000313" key="10">
    <source>
        <dbReference type="Proteomes" id="UP001154282"/>
    </source>
</evidence>
<keyword evidence="10" id="KW-1185">Reference proteome</keyword>
<evidence type="ECO:0000256" key="4">
    <source>
        <dbReference type="ARBA" id="ARBA00023163"/>
    </source>
</evidence>
<dbReference type="AlphaFoldDB" id="A0AAV0S2G4"/>
<gene>
    <name evidence="9" type="ORF">LITE_LOCUS51245</name>
</gene>
<evidence type="ECO:0000256" key="3">
    <source>
        <dbReference type="ARBA" id="ARBA00023125"/>
    </source>
</evidence>
<dbReference type="InterPro" id="IPR050142">
    <property type="entry name" value="MADS-box/MEF2_TF"/>
</dbReference>
<proteinExistence type="predicted"/>
<accession>A0AAV0S2G4</accession>
<dbReference type="Pfam" id="PF01486">
    <property type="entry name" value="K-box"/>
    <property type="match status" value="1"/>
</dbReference>
<dbReference type="PROSITE" id="PS00350">
    <property type="entry name" value="MADS_BOX_1"/>
    <property type="match status" value="1"/>
</dbReference>
<dbReference type="GO" id="GO:0003700">
    <property type="term" value="F:DNA-binding transcription factor activity"/>
    <property type="evidence" value="ECO:0007669"/>
    <property type="project" value="InterPro"/>
</dbReference>
<evidence type="ECO:0000256" key="2">
    <source>
        <dbReference type="ARBA" id="ARBA00023015"/>
    </source>
</evidence>
<dbReference type="PRINTS" id="PR00404">
    <property type="entry name" value="MADSDOMAIN"/>
</dbReference>
<dbReference type="Pfam" id="PF00319">
    <property type="entry name" value="SRF-TF"/>
    <property type="match status" value="1"/>
</dbReference>
<evidence type="ECO:0000256" key="6">
    <source>
        <dbReference type="SAM" id="Coils"/>
    </source>
</evidence>
<dbReference type="GO" id="GO:0046983">
    <property type="term" value="F:protein dimerization activity"/>
    <property type="evidence" value="ECO:0007669"/>
    <property type="project" value="InterPro"/>
</dbReference>
<reference evidence="9" key="1">
    <citation type="submission" date="2022-08" db="EMBL/GenBank/DDBJ databases">
        <authorList>
            <person name="Gutierrez-Valencia J."/>
        </authorList>
    </citation>
    <scope>NUCLEOTIDE SEQUENCE</scope>
</reference>
<dbReference type="InterPro" id="IPR002487">
    <property type="entry name" value="TF_Kbox"/>
</dbReference>
<dbReference type="GO" id="GO:0045944">
    <property type="term" value="P:positive regulation of transcription by RNA polymerase II"/>
    <property type="evidence" value="ECO:0007669"/>
    <property type="project" value="InterPro"/>
</dbReference>
<dbReference type="InterPro" id="IPR033896">
    <property type="entry name" value="MEF2-like_N"/>
</dbReference>
<comment type="subcellular location">
    <subcellularLocation>
        <location evidence="1">Nucleus</location>
    </subcellularLocation>
</comment>
<protein>
    <recommendedName>
        <fullName evidence="8">MADS-box domain-containing protein</fullName>
    </recommendedName>
</protein>
<dbReference type="Proteomes" id="UP001154282">
    <property type="component" value="Unassembled WGS sequence"/>
</dbReference>
<feature type="domain" description="MADS-box" evidence="8">
    <location>
        <begin position="1"/>
        <end position="61"/>
    </location>
</feature>
<dbReference type="CDD" id="cd00265">
    <property type="entry name" value="MADS_MEF2_like"/>
    <property type="match status" value="1"/>
</dbReference>
<evidence type="ECO:0000256" key="5">
    <source>
        <dbReference type="ARBA" id="ARBA00023242"/>
    </source>
</evidence>
<dbReference type="SUPFAM" id="SSF55455">
    <property type="entry name" value="SRF-like"/>
    <property type="match status" value="1"/>
</dbReference>
<keyword evidence="6" id="KW-0175">Coiled coil</keyword>